<evidence type="ECO:0000313" key="2">
    <source>
        <dbReference type="Proteomes" id="UP000646478"/>
    </source>
</evidence>
<evidence type="ECO:0000313" key="1">
    <source>
        <dbReference type="EMBL" id="GGA99282.1"/>
    </source>
</evidence>
<name>A0A916SGE9_9HYPH</name>
<sequence>MTGSGDDQQADRAGTGDQHVLAREIAGLRHCMKTNGKRFGASSLCRGHIAVNWKALDRRNDEIFSEQTLFVGKAHGRTHEFHVEAMDRQARAAIMAMAAGLRGIDGDEHASPEPVDAGADGFHETGGLMAADDRLAHPDWAEAAILEIVQVRTADATPGHLQPDLASVGLRAFLRFDMQVVLTVKTNDLRQHAYAFRLD</sequence>
<dbReference type="EMBL" id="BMHH01000012">
    <property type="protein sequence ID" value="GGA99282.1"/>
    <property type="molecule type" value="Genomic_DNA"/>
</dbReference>
<keyword evidence="2" id="KW-1185">Reference proteome</keyword>
<gene>
    <name evidence="1" type="ORF">GCM10011491_29420</name>
</gene>
<protein>
    <submittedName>
        <fullName evidence="1">Uncharacterized protein</fullName>
    </submittedName>
</protein>
<reference evidence="1" key="1">
    <citation type="journal article" date="2014" name="Int. J. Syst. Evol. Microbiol.">
        <title>Complete genome sequence of Corynebacterium casei LMG S-19264T (=DSM 44701T), isolated from a smear-ripened cheese.</title>
        <authorList>
            <consortium name="US DOE Joint Genome Institute (JGI-PGF)"/>
            <person name="Walter F."/>
            <person name="Albersmeier A."/>
            <person name="Kalinowski J."/>
            <person name="Ruckert C."/>
        </authorList>
    </citation>
    <scope>NUCLEOTIDE SEQUENCE</scope>
    <source>
        <strain evidence="1">CGMCC 1.15082</strain>
    </source>
</reference>
<comment type="caution">
    <text evidence="1">The sequence shown here is derived from an EMBL/GenBank/DDBJ whole genome shotgun (WGS) entry which is preliminary data.</text>
</comment>
<dbReference type="AlphaFoldDB" id="A0A916SGE9"/>
<reference evidence="1" key="2">
    <citation type="submission" date="2020-09" db="EMBL/GenBank/DDBJ databases">
        <authorList>
            <person name="Sun Q."/>
            <person name="Zhou Y."/>
        </authorList>
    </citation>
    <scope>NUCLEOTIDE SEQUENCE</scope>
    <source>
        <strain evidence="1">CGMCC 1.15082</strain>
    </source>
</reference>
<organism evidence="1 2">
    <name type="scientific">Brucella endophytica</name>
    <dbReference type="NCBI Taxonomy" id="1963359"/>
    <lineage>
        <taxon>Bacteria</taxon>
        <taxon>Pseudomonadati</taxon>
        <taxon>Pseudomonadota</taxon>
        <taxon>Alphaproteobacteria</taxon>
        <taxon>Hyphomicrobiales</taxon>
        <taxon>Brucellaceae</taxon>
        <taxon>Brucella/Ochrobactrum group</taxon>
        <taxon>Brucella</taxon>
    </lineage>
</organism>
<accession>A0A916SGE9</accession>
<proteinExistence type="predicted"/>
<dbReference type="Proteomes" id="UP000646478">
    <property type="component" value="Unassembled WGS sequence"/>
</dbReference>